<organism evidence="2 3">
    <name type="scientific">Tieghemostelium lacteum</name>
    <name type="common">Slime mold</name>
    <name type="synonym">Dictyostelium lacteum</name>
    <dbReference type="NCBI Taxonomy" id="361077"/>
    <lineage>
        <taxon>Eukaryota</taxon>
        <taxon>Amoebozoa</taxon>
        <taxon>Evosea</taxon>
        <taxon>Eumycetozoa</taxon>
        <taxon>Dictyostelia</taxon>
        <taxon>Dictyosteliales</taxon>
        <taxon>Raperosteliaceae</taxon>
        <taxon>Tieghemostelium</taxon>
    </lineage>
</organism>
<comment type="caution">
    <text evidence="2">The sequence shown here is derived from an EMBL/GenBank/DDBJ whole genome shotgun (WGS) entry which is preliminary data.</text>
</comment>
<dbReference type="PANTHER" id="PTHR38737">
    <property type="entry name" value="ACTIN-FRAGMIN KINASE DDB_G0279609-RELATED"/>
    <property type="match status" value="1"/>
</dbReference>
<dbReference type="InParanoid" id="A0A152A673"/>
<dbReference type="STRING" id="361077.A0A152A673"/>
<evidence type="ECO:0000313" key="3">
    <source>
        <dbReference type="Proteomes" id="UP000076078"/>
    </source>
</evidence>
<sequence length="400" mass="46843">MKTIKNLKNKIFFPKTLHQQQQQEYSKSVSDELENELYKPIVESKISNLDWNQAIHIEKCDQKLNCLVVTFVEEVMVQKQIGSSGGSSGSSSGKSSPPPVYQMVKQQQYYKVLLKTSPSSQQIAQTVYVNVLESILKLPIPEMRLLEYSNPEYEAMSNQILKLSSNNNTLFNYIKKELKKLYLLVMAYRPGAKTLEQLNFKEYFSSSNNGDKKYMQLGQLIAFDMFCNNWDRFPLIWESQGNFSNILFYDQPEAGQEWYFSLMDSNITYINNSSFTVGHHRYINRIKSLFFSLYSNPNIETRQVRRLREHMSKHYKVNIPESSGILLQYGIIQGIQRIVNNLTSNILKETKEKVKSMVKYENENIWKKGIDGIYLPFLYDIFDKYDEFELSQINKKYLNI</sequence>
<keyword evidence="3" id="KW-1185">Reference proteome</keyword>
<evidence type="ECO:0000313" key="2">
    <source>
        <dbReference type="EMBL" id="KYR01723.1"/>
    </source>
</evidence>
<dbReference type="InterPro" id="IPR036940">
    <property type="entry name" value="PI3/4_kinase_cat_sf"/>
</dbReference>
<dbReference type="PANTHER" id="PTHR38737:SF1">
    <property type="entry name" value="ACTIN-FRAGMIN KINASE DDB_G0279609-RELATED"/>
    <property type="match status" value="1"/>
</dbReference>
<feature type="domain" description="Actin-fragmin kinase catalytic" evidence="1">
    <location>
        <begin position="38"/>
        <end position="335"/>
    </location>
</feature>
<dbReference type="AlphaFoldDB" id="A0A152A673"/>
<proteinExistence type="predicted"/>
<keyword evidence="2" id="KW-0418">Kinase</keyword>
<gene>
    <name evidence="2" type="ORF">DLAC_01734</name>
</gene>
<dbReference type="Pfam" id="PF09192">
    <property type="entry name" value="Act-Frag_cataly"/>
    <property type="match status" value="1"/>
</dbReference>
<accession>A0A152A673</accession>
<keyword evidence="2" id="KW-0808">Transferase</keyword>
<dbReference type="InterPro" id="IPR015275">
    <property type="entry name" value="Actin-fragmin_kin_cat_dom"/>
</dbReference>
<dbReference type="SUPFAM" id="SSF56112">
    <property type="entry name" value="Protein kinase-like (PK-like)"/>
    <property type="match status" value="1"/>
</dbReference>
<dbReference type="SMR" id="A0A152A673"/>
<dbReference type="InterPro" id="IPR011009">
    <property type="entry name" value="Kinase-like_dom_sf"/>
</dbReference>
<dbReference type="Gene3D" id="1.10.1070.11">
    <property type="entry name" value="Phosphatidylinositol 3-/4-kinase, catalytic domain"/>
    <property type="match status" value="1"/>
</dbReference>
<dbReference type="GO" id="GO:0016301">
    <property type="term" value="F:kinase activity"/>
    <property type="evidence" value="ECO:0007669"/>
    <property type="project" value="UniProtKB-KW"/>
</dbReference>
<evidence type="ECO:0000259" key="1">
    <source>
        <dbReference type="Pfam" id="PF09192"/>
    </source>
</evidence>
<reference evidence="2 3" key="1">
    <citation type="submission" date="2015-12" db="EMBL/GenBank/DDBJ databases">
        <title>Dictyostelia acquired genes for synthesis and detection of signals that induce cell-type specialization by lateral gene transfer from prokaryotes.</title>
        <authorList>
            <person name="Gloeckner G."/>
            <person name="Schaap P."/>
        </authorList>
    </citation>
    <scope>NUCLEOTIDE SEQUENCE [LARGE SCALE GENOMIC DNA]</scope>
    <source>
        <strain evidence="2 3">TK</strain>
    </source>
</reference>
<dbReference type="OrthoDB" id="17745at2759"/>
<dbReference type="Gene3D" id="3.30.1010.10">
    <property type="entry name" value="Phosphatidylinositol 3-kinase Catalytic Subunit, Chain A, domain 4"/>
    <property type="match status" value="1"/>
</dbReference>
<dbReference type="EMBL" id="LODT01000006">
    <property type="protein sequence ID" value="KYR01723.1"/>
    <property type="molecule type" value="Genomic_DNA"/>
</dbReference>
<name>A0A152A673_TIELA</name>
<dbReference type="InterPro" id="IPR037469">
    <property type="entry name" value="Put_AFK"/>
</dbReference>
<dbReference type="Proteomes" id="UP000076078">
    <property type="component" value="Unassembled WGS sequence"/>
</dbReference>
<protein>
    <submittedName>
        <fullName evidence="2">Protein kinase</fullName>
    </submittedName>
</protein>